<proteinExistence type="predicted"/>
<accession>A0A8H4QKS3</accession>
<dbReference type="Gene3D" id="1.20.1280.50">
    <property type="match status" value="1"/>
</dbReference>
<gene>
    <name evidence="1" type="ORF">D9613_011083</name>
</gene>
<dbReference type="AlphaFoldDB" id="A0A8H4QKS3"/>
<evidence type="ECO:0000313" key="2">
    <source>
        <dbReference type="Proteomes" id="UP000521872"/>
    </source>
</evidence>
<name>A0A8H4QKS3_9AGAR</name>
<organism evidence="1 2">
    <name type="scientific">Agrocybe pediades</name>
    <dbReference type="NCBI Taxonomy" id="84607"/>
    <lineage>
        <taxon>Eukaryota</taxon>
        <taxon>Fungi</taxon>
        <taxon>Dikarya</taxon>
        <taxon>Basidiomycota</taxon>
        <taxon>Agaricomycotina</taxon>
        <taxon>Agaricomycetes</taxon>
        <taxon>Agaricomycetidae</taxon>
        <taxon>Agaricales</taxon>
        <taxon>Agaricineae</taxon>
        <taxon>Strophariaceae</taxon>
        <taxon>Agrocybe</taxon>
    </lineage>
</organism>
<comment type="caution">
    <text evidence="1">The sequence shown here is derived from an EMBL/GenBank/DDBJ whole genome shotgun (WGS) entry which is preliminary data.</text>
</comment>
<keyword evidence="2" id="KW-1185">Reference proteome</keyword>
<sequence>MTTLNEMESDPELGRLLLSNIPPNDITTLKLNTLLTELDDESSAMEAEILRLQGMIRGIEAKKAAAQYSIHRYRTILSTVRRVPDDIWHEIFYLCLPLHRGSAMHPTDTPLLLARVCSRWRRIALSSPRLWSRFYIPLLLHNGDSLPTVKPHYITEQRNSLARRRELRNQDIKTWLQRSGSCSLSISLFCPFAYNLNRVGGFCHDGDDFNIPYIQQIFDILLPSVTRWESVELLNFGHHMLKKFQAAFPSSSLVNLNDFRLDMHSGDSNGPAAQSNPVILQPMPTLRKISLSHEMVWAMPINPWYFPFEWYHFTDIHFHFELSAKTILEILSACRMLVNFTVFLGPDDGDILSYPNDHIVLPHLRTFIMDDWCGGPTPAQHDFFKRILAPALHRFAYRTPIRASQIPTQERDGLELSPFLAGSPSLEILSIDPCTISISELLKCFSTSSNVRKIVLGHDLEFNRIIQPGPYQEEYVHILEGHFDSFDLKNLAIPPFGHSSSPIVHNRVLLPELEELVAYRLSDLTDEELLTVIKSRLDAWKDGKAGLLRYVKLEFLRMRQKDICPDIMRYAEDLGIENGRLKIDLKYVDREEGQIPFSRFHGLLRNDCTWPFRWHL</sequence>
<evidence type="ECO:0008006" key="3">
    <source>
        <dbReference type="Google" id="ProtNLM"/>
    </source>
</evidence>
<reference evidence="1 2" key="1">
    <citation type="submission" date="2019-12" db="EMBL/GenBank/DDBJ databases">
        <authorList>
            <person name="Floudas D."/>
            <person name="Bentzer J."/>
            <person name="Ahren D."/>
            <person name="Johansson T."/>
            <person name="Persson P."/>
            <person name="Tunlid A."/>
        </authorList>
    </citation>
    <scope>NUCLEOTIDE SEQUENCE [LARGE SCALE GENOMIC DNA]</scope>
    <source>
        <strain evidence="1 2">CBS 102.39</strain>
    </source>
</reference>
<evidence type="ECO:0000313" key="1">
    <source>
        <dbReference type="EMBL" id="KAF4612932.1"/>
    </source>
</evidence>
<dbReference type="Proteomes" id="UP000521872">
    <property type="component" value="Unassembled WGS sequence"/>
</dbReference>
<protein>
    <recommendedName>
        <fullName evidence="3">F-box domain-containing protein</fullName>
    </recommendedName>
</protein>
<dbReference type="EMBL" id="JAACJL010000046">
    <property type="protein sequence ID" value="KAF4612932.1"/>
    <property type="molecule type" value="Genomic_DNA"/>
</dbReference>